<accession>A0A6P6BIW2</accession>
<dbReference type="KEGG" id="dzi:111318432"/>
<dbReference type="OrthoDB" id="1866831at2759"/>
<feature type="domain" description="Neprosin PEP catalytic" evidence="2">
    <location>
        <begin position="30"/>
        <end position="293"/>
    </location>
</feature>
<dbReference type="GeneID" id="111318432"/>
<evidence type="ECO:0000256" key="1">
    <source>
        <dbReference type="SAM" id="MobiDB-lite"/>
    </source>
</evidence>
<dbReference type="Gene3D" id="3.90.1320.10">
    <property type="entry name" value="Outer-capsid protein sigma 3, large lobe"/>
    <property type="match status" value="1"/>
</dbReference>
<dbReference type="AlphaFoldDB" id="A0A6P6BIW2"/>
<feature type="compositionally biased region" description="Basic and acidic residues" evidence="1">
    <location>
        <begin position="153"/>
        <end position="164"/>
    </location>
</feature>
<dbReference type="RefSeq" id="XP_022777039.1">
    <property type="nucleotide sequence ID" value="XM_022921304.1"/>
</dbReference>
<dbReference type="PANTHER" id="PTHR31589:SF248">
    <property type="entry name" value="CARBOXYL-TERMINAL PROTEINASE-LIKE PROTEIN (DUF239)-RELATED"/>
    <property type="match status" value="1"/>
</dbReference>
<protein>
    <submittedName>
        <fullName evidence="4">Uncharacterized protein LOC111318432</fullName>
    </submittedName>
</protein>
<dbReference type="PROSITE" id="PS52045">
    <property type="entry name" value="NEPROSIN_PEP_CD"/>
    <property type="match status" value="1"/>
</dbReference>
<dbReference type="Proteomes" id="UP000515121">
    <property type="component" value="Unplaced"/>
</dbReference>
<name>A0A6P6BIW2_DURZI</name>
<feature type="region of interest" description="Disordered" evidence="1">
    <location>
        <begin position="144"/>
        <end position="164"/>
    </location>
</feature>
<evidence type="ECO:0000313" key="3">
    <source>
        <dbReference type="Proteomes" id="UP000515121"/>
    </source>
</evidence>
<dbReference type="InterPro" id="IPR053168">
    <property type="entry name" value="Glutamic_endopeptidase"/>
</dbReference>
<evidence type="ECO:0000313" key="4">
    <source>
        <dbReference type="RefSeq" id="XP_022777039.1"/>
    </source>
</evidence>
<proteinExistence type="predicted"/>
<sequence>MVPLHSNPSLRPIKDIKNGINGQHVIKFLILVLACKFAIIRSTSLESYHGAAAKINLQNPPAEDYEYTKANIWVQHGLHSDLNSIEVGWAVNPTLYGDNHTRLTTFWTVDNFQATGCYNALCPGYLQIDRSIFLGNACRIQGSFQGPSGTEQKTQKNSEQKATDLREKGRIEEFLKAKRRRYDMRYWARELFNELGVGALKVQFGGATKQSPEGASPAMGNGIRPSNHEFKACYFTNIGYARFGYNLSDVDPNDMAKFVDSPLCYNLNYFSEGGPLGQTFTFGGPGGAGGICTYSVNSTSYV</sequence>
<evidence type="ECO:0000259" key="2">
    <source>
        <dbReference type="PROSITE" id="PS52045"/>
    </source>
</evidence>
<dbReference type="Pfam" id="PF03080">
    <property type="entry name" value="Neprosin"/>
    <property type="match status" value="1"/>
</dbReference>
<keyword evidence="3" id="KW-1185">Reference proteome</keyword>
<gene>
    <name evidence="4" type="primary">LOC111318432</name>
</gene>
<organism evidence="3 4">
    <name type="scientific">Durio zibethinus</name>
    <name type="common">Durian</name>
    <dbReference type="NCBI Taxonomy" id="66656"/>
    <lineage>
        <taxon>Eukaryota</taxon>
        <taxon>Viridiplantae</taxon>
        <taxon>Streptophyta</taxon>
        <taxon>Embryophyta</taxon>
        <taxon>Tracheophyta</taxon>
        <taxon>Spermatophyta</taxon>
        <taxon>Magnoliopsida</taxon>
        <taxon>eudicotyledons</taxon>
        <taxon>Gunneridae</taxon>
        <taxon>Pentapetalae</taxon>
        <taxon>rosids</taxon>
        <taxon>malvids</taxon>
        <taxon>Malvales</taxon>
        <taxon>Malvaceae</taxon>
        <taxon>Helicteroideae</taxon>
        <taxon>Durio</taxon>
    </lineage>
</organism>
<reference evidence="4" key="1">
    <citation type="submission" date="2025-08" db="UniProtKB">
        <authorList>
            <consortium name="RefSeq"/>
        </authorList>
    </citation>
    <scope>IDENTIFICATION</scope>
    <source>
        <tissue evidence="4">Fruit stalk</tissue>
    </source>
</reference>
<dbReference type="InterPro" id="IPR004314">
    <property type="entry name" value="Neprosin"/>
</dbReference>
<dbReference type="PANTHER" id="PTHR31589">
    <property type="entry name" value="PROTEIN, PUTATIVE (DUF239)-RELATED-RELATED"/>
    <property type="match status" value="1"/>
</dbReference>